<comment type="similarity">
    <text evidence="7">Belongs to the ATPase delta chain family.</text>
</comment>
<comment type="function">
    <text evidence="7">F(1)F(0) ATP synthase produces ATP from ADP in the presence of a proton or sodium gradient. F-type ATPases consist of two structural domains, F(1) containing the extramembraneous catalytic core and F(0) containing the membrane proton channel, linked together by a central stalk and a peripheral stalk. During catalysis, ATP synthesis in the catalytic domain of F(1) is coupled via a rotary mechanism of the central stalk subunits to proton translocation.</text>
</comment>
<comment type="function">
    <text evidence="7">This protein is part of the stalk that links CF(0) to CF(1). It either transmits conformational changes from CF(0) to CF(1) or is implicated in proton conduction.</text>
</comment>
<keyword evidence="2 7" id="KW-0813">Transport</keyword>
<keyword evidence="5 7" id="KW-0472">Membrane</keyword>
<proteinExistence type="inferred from homology"/>
<evidence type="ECO:0000256" key="1">
    <source>
        <dbReference type="ARBA" id="ARBA00004370"/>
    </source>
</evidence>
<dbReference type="SUPFAM" id="SSF47928">
    <property type="entry name" value="N-terminal domain of the delta subunit of the F1F0-ATP synthase"/>
    <property type="match status" value="1"/>
</dbReference>
<keyword evidence="3 7" id="KW-0375">Hydrogen ion transport</keyword>
<evidence type="ECO:0000256" key="7">
    <source>
        <dbReference type="HAMAP-Rule" id="MF_01416"/>
    </source>
</evidence>
<dbReference type="AlphaFoldDB" id="A0A6N2VCR9"/>
<protein>
    <recommendedName>
        <fullName evidence="7">ATP synthase subunit delta</fullName>
    </recommendedName>
    <alternativeName>
        <fullName evidence="7">ATP synthase F(1) sector subunit delta</fullName>
    </alternativeName>
    <alternativeName>
        <fullName evidence="7">F-type ATPase subunit delta</fullName>
        <shortName evidence="7">F-ATPase subunit delta</shortName>
    </alternativeName>
</protein>
<gene>
    <name evidence="8" type="primary">atpH_2</name>
    <name evidence="7" type="synonym">atpH</name>
    <name evidence="8" type="ORF">ACLFYP115_02449</name>
</gene>
<accession>A0A6N2VCR9</accession>
<evidence type="ECO:0000256" key="6">
    <source>
        <dbReference type="ARBA" id="ARBA00023310"/>
    </source>
</evidence>
<keyword evidence="6 7" id="KW-0066">ATP synthesis</keyword>
<evidence type="ECO:0000256" key="3">
    <source>
        <dbReference type="ARBA" id="ARBA00022781"/>
    </source>
</evidence>
<dbReference type="HAMAP" id="MF_01416">
    <property type="entry name" value="ATP_synth_delta_bact"/>
    <property type="match status" value="1"/>
</dbReference>
<comment type="subcellular location">
    <subcellularLocation>
        <location evidence="7">Cell membrane</location>
        <topology evidence="7">Peripheral membrane protein</topology>
    </subcellularLocation>
    <subcellularLocation>
        <location evidence="1">Membrane</location>
    </subcellularLocation>
</comment>
<dbReference type="GO" id="GO:0005886">
    <property type="term" value="C:plasma membrane"/>
    <property type="evidence" value="ECO:0007669"/>
    <property type="project" value="UniProtKB-SubCell"/>
</dbReference>
<evidence type="ECO:0000313" key="8">
    <source>
        <dbReference type="EMBL" id="VYT28299.1"/>
    </source>
</evidence>
<organism evidence="8">
    <name type="scientific">Anaerostipes caccae</name>
    <dbReference type="NCBI Taxonomy" id="105841"/>
    <lineage>
        <taxon>Bacteria</taxon>
        <taxon>Bacillati</taxon>
        <taxon>Bacillota</taxon>
        <taxon>Clostridia</taxon>
        <taxon>Lachnospirales</taxon>
        <taxon>Lachnospiraceae</taxon>
        <taxon>Anaerostipes</taxon>
    </lineage>
</organism>
<name>A0A6N2VCR9_9FIRM</name>
<dbReference type="GO" id="GO:0045259">
    <property type="term" value="C:proton-transporting ATP synthase complex"/>
    <property type="evidence" value="ECO:0007669"/>
    <property type="project" value="UniProtKB-KW"/>
</dbReference>
<dbReference type="InterPro" id="IPR026015">
    <property type="entry name" value="ATP_synth_OSCP/delta_N_sf"/>
</dbReference>
<dbReference type="EMBL" id="CACRSQ010000007">
    <property type="protein sequence ID" value="VYT28299.1"/>
    <property type="molecule type" value="Genomic_DNA"/>
</dbReference>
<dbReference type="InterPro" id="IPR000711">
    <property type="entry name" value="ATPase_OSCP/dsu"/>
</dbReference>
<reference evidence="8" key="1">
    <citation type="submission" date="2019-11" db="EMBL/GenBank/DDBJ databases">
        <authorList>
            <person name="Feng L."/>
        </authorList>
    </citation>
    <scope>NUCLEOTIDE SEQUENCE</scope>
    <source>
        <strain evidence="8">AcaccaeLFYP115</strain>
    </source>
</reference>
<keyword evidence="7" id="KW-1003">Cell membrane</keyword>
<sequence length="181" mass="20806">MAKLVSKTYGDAYLSLAEEKGNLDSVKEEVLSVRRVFSESGELNQMLSHPKIVKEEKMRILETAFKGRISEDMMGFLLVIVKKDRYRDIMSVLDYIIGRMKKKEGIGSLWVASAFELSEGQKKDIVDRMKELTDYREFEVDYEIDEQLIGGLVLRLDDRVIDSSIRTKLQTMGKSLSKIQL</sequence>
<dbReference type="Gene3D" id="1.10.520.20">
    <property type="entry name" value="N-terminal domain of the delta subunit of the F1F0-ATP synthase"/>
    <property type="match status" value="1"/>
</dbReference>
<keyword evidence="4 7" id="KW-0406">Ion transport</keyword>
<keyword evidence="7" id="KW-0139">CF(1)</keyword>
<evidence type="ECO:0000256" key="4">
    <source>
        <dbReference type="ARBA" id="ARBA00023065"/>
    </source>
</evidence>
<dbReference type="PRINTS" id="PR00125">
    <property type="entry name" value="ATPASEDELTA"/>
</dbReference>
<dbReference type="PANTHER" id="PTHR11910">
    <property type="entry name" value="ATP SYNTHASE DELTA CHAIN"/>
    <property type="match status" value="1"/>
</dbReference>
<dbReference type="NCBIfam" id="TIGR01145">
    <property type="entry name" value="ATP_synt_delta"/>
    <property type="match status" value="1"/>
</dbReference>
<evidence type="ECO:0000256" key="5">
    <source>
        <dbReference type="ARBA" id="ARBA00023136"/>
    </source>
</evidence>
<evidence type="ECO:0000256" key="2">
    <source>
        <dbReference type="ARBA" id="ARBA00022448"/>
    </source>
</evidence>
<dbReference type="RefSeq" id="WP_006567602.1">
    <property type="nucleotide sequence ID" value="NZ_BAABZP010000001.1"/>
</dbReference>
<dbReference type="GO" id="GO:0046933">
    <property type="term" value="F:proton-transporting ATP synthase activity, rotational mechanism"/>
    <property type="evidence" value="ECO:0007669"/>
    <property type="project" value="UniProtKB-UniRule"/>
</dbReference>
<dbReference type="Pfam" id="PF00213">
    <property type="entry name" value="OSCP"/>
    <property type="match status" value="1"/>
</dbReference>